<reference evidence="2 3" key="1">
    <citation type="submission" date="2019-01" db="EMBL/GenBank/DDBJ databases">
        <title>Nuclear Genome Assembly of the Microalgal Biofuel strain Nannochloropsis salina CCMP1776.</title>
        <authorList>
            <person name="Hovde B."/>
        </authorList>
    </citation>
    <scope>NUCLEOTIDE SEQUENCE [LARGE SCALE GENOMIC DNA]</scope>
    <source>
        <strain evidence="2 3">CCMP1776</strain>
    </source>
</reference>
<feature type="region of interest" description="Disordered" evidence="1">
    <location>
        <begin position="680"/>
        <end position="700"/>
    </location>
</feature>
<keyword evidence="3" id="KW-1185">Reference proteome</keyword>
<feature type="compositionally biased region" description="Acidic residues" evidence="1">
    <location>
        <begin position="787"/>
        <end position="798"/>
    </location>
</feature>
<feature type="region of interest" description="Disordered" evidence="1">
    <location>
        <begin position="320"/>
        <end position="349"/>
    </location>
</feature>
<feature type="compositionally biased region" description="Basic residues" evidence="1">
    <location>
        <begin position="558"/>
        <end position="568"/>
    </location>
</feature>
<name>A0A4D9DCP8_9STRA</name>
<organism evidence="2 3">
    <name type="scientific">Nannochloropsis salina CCMP1776</name>
    <dbReference type="NCBI Taxonomy" id="1027361"/>
    <lineage>
        <taxon>Eukaryota</taxon>
        <taxon>Sar</taxon>
        <taxon>Stramenopiles</taxon>
        <taxon>Ochrophyta</taxon>
        <taxon>Eustigmatophyceae</taxon>
        <taxon>Eustigmatales</taxon>
        <taxon>Monodopsidaceae</taxon>
        <taxon>Microchloropsis</taxon>
        <taxon>Microchloropsis salina</taxon>
    </lineage>
</organism>
<gene>
    <name evidence="2" type="ORF">NSK_002065</name>
</gene>
<sequence length="912" mass="102290">MQPERLLEDLHSLYQQGKYSLFFQRLAHHSINDRSALQATLENSSTTSLSSSLPVLFAHALRRSIPFLDPALDQTLSSFFTTSTAFFFDDDFILTRLGGLSRSSSSPALQSSSLALPTSLLELILCPASTFRLRRYAFHFLFSLIQHPGYLSALVRAFLAIEDGKEKEQSREEDFLRQQLHELFRALFTQQLATAELQEGVGEVAWRWIRMVEKEQKRQCRSEGRLKNGSFPKKKEGERAEEEKVRDRKGKDEEEAGEEEEETDIFLAYPKLKGVHFFPSSVSASLRPTMTFSYDDVPIRNALLGPFPPSCLPSLPPHLCSSSSVGSLASDRSISRVGRRGRGNERERDTGRVSFTVEFRSQRKMEDLRVFLNGKLRKHQLEDADFEKRNEKTRSHPEAEDGELPEMRDGKEKKEKENTKENNSDQKGSKGEAKDGSAARRRNGGAWSPEATRFMKASVASTHAMLLYLTRGGRGGVDEGRVGGKECGKDSGKKSILSVRDLMEEATQAEDEGGEIDEFDKERRNGGECRTERKQVARPLKPLFINHVAHTSEEWRQRGKAGGKHGIRAGHDTSSVLATEALDVFAGLEAERKKERYNSQDVAEERKDTSQEHDTEEARKQPTTEGRHDNVFRRKEGRCRKNGARNLLILPSGWEDGSEGGRKASGGIKAKVSNKCVELEHSLADRGRQKKTKRESENNEKIRKHMERIKVDKKIDSKGENVTLQGEELLTDEVEGKSTRQGGRVKNEGNEAEDHKNTQVKRRCEDNKSGKDRKFSQKKVKEASETMTEDEAELEEGISGEAEVAEKQDGRNDSEARARRRVSTGSSNSLAPRPVKVCKHGTPSQQTANAGPYNLPKPINSRVADNMKKIESSAAPVMLKARATEAFAACERLQVALEAWKEVGESVLACLD</sequence>
<feature type="compositionally biased region" description="Acidic residues" evidence="1">
    <location>
        <begin position="253"/>
        <end position="263"/>
    </location>
</feature>
<accession>A0A4D9DCP8</accession>
<feature type="compositionally biased region" description="Low complexity" evidence="1">
    <location>
        <begin position="320"/>
        <end position="336"/>
    </location>
</feature>
<feature type="region of interest" description="Disordered" evidence="1">
    <location>
        <begin position="724"/>
        <end position="857"/>
    </location>
</feature>
<feature type="compositionally biased region" description="Basic and acidic residues" evidence="1">
    <location>
        <begin position="804"/>
        <end position="817"/>
    </location>
</feature>
<feature type="compositionally biased region" description="Basic and acidic residues" evidence="1">
    <location>
        <begin position="594"/>
        <end position="634"/>
    </location>
</feature>
<evidence type="ECO:0000256" key="1">
    <source>
        <dbReference type="SAM" id="MobiDB-lite"/>
    </source>
</evidence>
<protein>
    <submittedName>
        <fullName evidence="2">Uncharacterized protein</fullName>
    </submittedName>
</protein>
<feature type="compositionally biased region" description="Acidic residues" evidence="1">
    <location>
        <begin position="507"/>
        <end position="519"/>
    </location>
</feature>
<feature type="compositionally biased region" description="Basic and acidic residues" evidence="1">
    <location>
        <begin position="520"/>
        <end position="534"/>
    </location>
</feature>
<evidence type="ECO:0000313" key="3">
    <source>
        <dbReference type="Proteomes" id="UP000355283"/>
    </source>
</evidence>
<feature type="region of interest" description="Disordered" evidence="1">
    <location>
        <begin position="383"/>
        <end position="449"/>
    </location>
</feature>
<feature type="region of interest" description="Disordered" evidence="1">
    <location>
        <begin position="594"/>
        <end position="638"/>
    </location>
</feature>
<dbReference type="Proteomes" id="UP000355283">
    <property type="component" value="Unassembled WGS sequence"/>
</dbReference>
<feature type="compositionally biased region" description="Basic and acidic residues" evidence="1">
    <location>
        <begin position="383"/>
        <end position="438"/>
    </location>
</feature>
<feature type="compositionally biased region" description="Basic and acidic residues" evidence="1">
    <location>
        <begin position="745"/>
        <end position="784"/>
    </location>
</feature>
<feature type="region of interest" description="Disordered" evidence="1">
    <location>
        <begin position="505"/>
        <end position="534"/>
    </location>
</feature>
<proteinExistence type="predicted"/>
<dbReference type="AlphaFoldDB" id="A0A4D9DCP8"/>
<comment type="caution">
    <text evidence="2">The sequence shown here is derived from an EMBL/GenBank/DDBJ whole genome shotgun (WGS) entry which is preliminary data.</text>
</comment>
<dbReference type="EMBL" id="SDOX01000008">
    <property type="protein sequence ID" value="TFJ86408.1"/>
    <property type="molecule type" value="Genomic_DNA"/>
</dbReference>
<evidence type="ECO:0000313" key="2">
    <source>
        <dbReference type="EMBL" id="TFJ86408.1"/>
    </source>
</evidence>
<feature type="compositionally biased region" description="Basic and acidic residues" evidence="1">
    <location>
        <begin position="233"/>
        <end position="252"/>
    </location>
</feature>
<feature type="region of interest" description="Disordered" evidence="1">
    <location>
        <begin position="221"/>
        <end position="263"/>
    </location>
</feature>
<feature type="region of interest" description="Disordered" evidence="1">
    <location>
        <begin position="551"/>
        <end position="572"/>
    </location>
</feature>